<feature type="transmembrane region" description="Helical" evidence="6">
    <location>
        <begin position="206"/>
        <end position="224"/>
    </location>
</feature>
<feature type="transmembrane region" description="Helical" evidence="6">
    <location>
        <begin position="307"/>
        <end position="327"/>
    </location>
</feature>
<sequence>MEAEGNGILMEKGPGAPVFPSDAGTKDRRVTSVELQGNGVSSRIGTDLRRSQVGRTISARPSRDGTGWMFLALLVIWTLALGWKIWEGKANLWPVIYGWAFFETFNKVLSFVVAMDPKFLSNLQPRHVDSFLNTAVSLLHSTAISIAVVSLLIDEHREQGIARMWRHEVLTQKAWPGAHTVLGFSCGYFAYDQWDMLRRRLYKPRAPSVLTHHLVLLTCFVVALFKNSCINYLILTLVCEVHSVFLHLRKVILLAGVNRAWGHLLRIEWLLNWIAFFTARCAVHIMITAKLVQDRLKFERGTVELPLASLGMLGLNVLNFLLGLGLWKAFKRERSGRLDSTKVAED</sequence>
<protein>
    <recommendedName>
        <fullName evidence="7">TLC domain-containing protein</fullName>
    </recommendedName>
</protein>
<feature type="transmembrane region" description="Helical" evidence="6">
    <location>
        <begin position="95"/>
        <end position="115"/>
    </location>
</feature>
<evidence type="ECO:0000256" key="3">
    <source>
        <dbReference type="ARBA" id="ARBA00022989"/>
    </source>
</evidence>
<keyword evidence="3 6" id="KW-1133">Transmembrane helix</keyword>
<keyword evidence="4 5" id="KW-0472">Membrane</keyword>
<accession>A0A176VLH3</accession>
<dbReference type="PROSITE" id="PS50922">
    <property type="entry name" value="TLC"/>
    <property type="match status" value="1"/>
</dbReference>
<organism evidence="8 9">
    <name type="scientific">Marchantia polymorpha subsp. ruderalis</name>
    <dbReference type="NCBI Taxonomy" id="1480154"/>
    <lineage>
        <taxon>Eukaryota</taxon>
        <taxon>Viridiplantae</taxon>
        <taxon>Streptophyta</taxon>
        <taxon>Embryophyta</taxon>
        <taxon>Marchantiophyta</taxon>
        <taxon>Marchantiopsida</taxon>
        <taxon>Marchantiidae</taxon>
        <taxon>Marchantiales</taxon>
        <taxon>Marchantiaceae</taxon>
        <taxon>Marchantia</taxon>
    </lineage>
</organism>
<evidence type="ECO:0000256" key="2">
    <source>
        <dbReference type="ARBA" id="ARBA00022692"/>
    </source>
</evidence>
<keyword evidence="9" id="KW-1185">Reference proteome</keyword>
<evidence type="ECO:0000313" key="8">
    <source>
        <dbReference type="EMBL" id="OAE21750.1"/>
    </source>
</evidence>
<feature type="domain" description="TLC" evidence="7">
    <location>
        <begin position="126"/>
        <end position="339"/>
    </location>
</feature>
<dbReference type="PANTHER" id="PTHR13439:SF4">
    <property type="entry name" value="TLC DOMAIN-CONTAINING PROTEIN"/>
    <property type="match status" value="1"/>
</dbReference>
<evidence type="ECO:0000256" key="4">
    <source>
        <dbReference type="ARBA" id="ARBA00023136"/>
    </source>
</evidence>
<evidence type="ECO:0000256" key="1">
    <source>
        <dbReference type="ARBA" id="ARBA00004141"/>
    </source>
</evidence>
<evidence type="ECO:0000313" key="9">
    <source>
        <dbReference type="Proteomes" id="UP000077202"/>
    </source>
</evidence>
<feature type="transmembrane region" description="Helical" evidence="6">
    <location>
        <begin position="230"/>
        <end position="248"/>
    </location>
</feature>
<evidence type="ECO:0000259" key="7">
    <source>
        <dbReference type="PROSITE" id="PS50922"/>
    </source>
</evidence>
<dbReference type="GO" id="GO:0071709">
    <property type="term" value="P:membrane assembly"/>
    <property type="evidence" value="ECO:0007669"/>
    <property type="project" value="TreeGrafter"/>
</dbReference>
<feature type="transmembrane region" description="Helical" evidence="6">
    <location>
        <begin position="269"/>
        <end position="287"/>
    </location>
</feature>
<feature type="transmembrane region" description="Helical" evidence="6">
    <location>
        <begin position="135"/>
        <end position="153"/>
    </location>
</feature>
<comment type="caution">
    <text evidence="8">The sequence shown here is derived from an EMBL/GenBank/DDBJ whole genome shotgun (WGS) entry which is preliminary data.</text>
</comment>
<gene>
    <name evidence="8" type="ORF">AXG93_1160s1060</name>
</gene>
<reference evidence="8" key="1">
    <citation type="submission" date="2016-03" db="EMBL/GenBank/DDBJ databases">
        <title>Mechanisms controlling the formation of the plant cell surface in tip-growing cells are functionally conserved among land plants.</title>
        <authorList>
            <person name="Honkanen S."/>
            <person name="Jones V.A."/>
            <person name="Morieri G."/>
            <person name="Champion C."/>
            <person name="Hetherington A.J."/>
            <person name="Kelly S."/>
            <person name="Saint-Marcoux D."/>
            <person name="Proust H."/>
            <person name="Prescott H."/>
            <person name="Dolan L."/>
        </authorList>
    </citation>
    <scope>NUCLEOTIDE SEQUENCE [LARGE SCALE GENOMIC DNA]</scope>
    <source>
        <tissue evidence="8">Whole gametophyte</tissue>
    </source>
</reference>
<dbReference type="GO" id="GO:0005886">
    <property type="term" value="C:plasma membrane"/>
    <property type="evidence" value="ECO:0007669"/>
    <property type="project" value="TreeGrafter"/>
</dbReference>
<dbReference type="InterPro" id="IPR050846">
    <property type="entry name" value="TLCD"/>
</dbReference>
<dbReference type="AlphaFoldDB" id="A0A176VLH3"/>
<evidence type="ECO:0000256" key="5">
    <source>
        <dbReference type="PROSITE-ProRule" id="PRU00205"/>
    </source>
</evidence>
<dbReference type="InterPro" id="IPR006634">
    <property type="entry name" value="TLC-dom"/>
</dbReference>
<dbReference type="GO" id="GO:0097035">
    <property type="term" value="P:regulation of membrane lipid distribution"/>
    <property type="evidence" value="ECO:0007669"/>
    <property type="project" value="TreeGrafter"/>
</dbReference>
<proteinExistence type="predicted"/>
<dbReference type="GO" id="GO:0007009">
    <property type="term" value="P:plasma membrane organization"/>
    <property type="evidence" value="ECO:0007669"/>
    <property type="project" value="TreeGrafter"/>
</dbReference>
<dbReference type="Pfam" id="PF03798">
    <property type="entry name" value="TRAM_LAG1_CLN8"/>
    <property type="match status" value="1"/>
</dbReference>
<name>A0A176VLH3_MARPO</name>
<dbReference type="Proteomes" id="UP000077202">
    <property type="component" value="Unassembled WGS sequence"/>
</dbReference>
<keyword evidence="2 5" id="KW-0812">Transmembrane</keyword>
<feature type="transmembrane region" description="Helical" evidence="6">
    <location>
        <begin position="65"/>
        <end position="83"/>
    </location>
</feature>
<dbReference type="EMBL" id="LVLJ01003345">
    <property type="protein sequence ID" value="OAE21750.1"/>
    <property type="molecule type" value="Genomic_DNA"/>
</dbReference>
<comment type="subcellular location">
    <subcellularLocation>
        <location evidence="1">Membrane</location>
        <topology evidence="1">Multi-pass membrane protein</topology>
    </subcellularLocation>
</comment>
<dbReference type="SMART" id="SM00724">
    <property type="entry name" value="TLC"/>
    <property type="match status" value="1"/>
</dbReference>
<dbReference type="PANTHER" id="PTHR13439">
    <property type="entry name" value="CT120 PROTEIN"/>
    <property type="match status" value="1"/>
</dbReference>
<evidence type="ECO:0000256" key="6">
    <source>
        <dbReference type="SAM" id="Phobius"/>
    </source>
</evidence>
<dbReference type="GO" id="GO:0055091">
    <property type="term" value="P:phospholipid homeostasis"/>
    <property type="evidence" value="ECO:0007669"/>
    <property type="project" value="TreeGrafter"/>
</dbReference>